<keyword evidence="13" id="KW-1185">Reference proteome</keyword>
<evidence type="ECO:0000256" key="4">
    <source>
        <dbReference type="ARBA" id="ARBA00022692"/>
    </source>
</evidence>
<evidence type="ECO:0000313" key="13">
    <source>
        <dbReference type="Proteomes" id="UP001108027"/>
    </source>
</evidence>
<dbReference type="GO" id="GO:0043093">
    <property type="term" value="P:FtsZ-dependent cytokinesis"/>
    <property type="evidence" value="ECO:0007669"/>
    <property type="project" value="UniProtKB-UniRule"/>
</dbReference>
<evidence type="ECO:0000256" key="8">
    <source>
        <dbReference type="HAMAP-Rule" id="MF_00509"/>
    </source>
</evidence>
<dbReference type="InterPro" id="IPR007449">
    <property type="entry name" value="ZipA_FtsZ-bd_C"/>
</dbReference>
<dbReference type="AlphaFoldDB" id="A0A9Q3UP86"/>
<evidence type="ECO:0000256" key="5">
    <source>
        <dbReference type="ARBA" id="ARBA00022989"/>
    </source>
</evidence>
<keyword evidence="6 8" id="KW-0472">Membrane</keyword>
<keyword evidence="1 8" id="KW-1003">Cell membrane</keyword>
<dbReference type="PANTHER" id="PTHR38685:SF1">
    <property type="entry name" value="CELL DIVISION PROTEIN ZIPA"/>
    <property type="match status" value="1"/>
</dbReference>
<evidence type="ECO:0000256" key="6">
    <source>
        <dbReference type="ARBA" id="ARBA00023136"/>
    </source>
</evidence>
<reference evidence="12" key="1">
    <citation type="submission" date="2021-10" db="EMBL/GenBank/DDBJ databases">
        <title>The diversity and Nitrogen Metabolism of Culturable Nitrate-Utilizing Bacteria Within the Oxygen Minimum Zone of the Changjiang (Yangtze River)Estuary.</title>
        <authorList>
            <person name="Zhang D."/>
            <person name="Zheng J."/>
            <person name="Liu S."/>
            <person name="He W."/>
        </authorList>
    </citation>
    <scope>NUCLEOTIDE SEQUENCE</scope>
    <source>
        <strain evidence="12">FXH-223</strain>
    </source>
</reference>
<name>A0A9Q3UP86_9GAMM</name>
<comment type="caution">
    <text evidence="12">The sequence shown here is derived from an EMBL/GenBank/DDBJ whole genome shotgun (WGS) entry which is preliminary data.</text>
</comment>
<comment type="function">
    <text evidence="8 9">Essential cell division protein that stabilizes the FtsZ protofilaments by cross-linking them and that serves as a cytoplasmic membrane anchor for the Z ring. Also required for the recruitment to the septal ring of downstream cell division proteins.</text>
</comment>
<dbReference type="PANTHER" id="PTHR38685">
    <property type="entry name" value="CELL DIVISION PROTEIN ZIPA"/>
    <property type="match status" value="1"/>
</dbReference>
<accession>A0A9Q3UP86</accession>
<comment type="subcellular location">
    <subcellularLocation>
        <location evidence="8">Cell inner membrane</location>
        <topology evidence="8">Single-pass type I membrane protein</topology>
    </subcellularLocation>
    <text evidence="8">Localizes to the Z ring in an FtsZ-dependent manner.</text>
</comment>
<comment type="subunit">
    <text evidence="8">Interacts with FtsZ via their C-terminal domains.</text>
</comment>
<evidence type="ECO:0000313" key="12">
    <source>
        <dbReference type="EMBL" id="MCC4310617.1"/>
    </source>
</evidence>
<evidence type="ECO:0000256" key="9">
    <source>
        <dbReference type="RuleBase" id="RU003612"/>
    </source>
</evidence>
<dbReference type="SUPFAM" id="SSF64383">
    <property type="entry name" value="Cell-division protein ZipA, C-terminal domain"/>
    <property type="match status" value="1"/>
</dbReference>
<organism evidence="12 13">
    <name type="scientific">Alloalcanivorax marinus</name>
    <dbReference type="NCBI Taxonomy" id="1177169"/>
    <lineage>
        <taxon>Bacteria</taxon>
        <taxon>Pseudomonadati</taxon>
        <taxon>Pseudomonadota</taxon>
        <taxon>Gammaproteobacteria</taxon>
        <taxon>Oceanospirillales</taxon>
        <taxon>Alcanivoracaceae</taxon>
        <taxon>Alloalcanivorax</taxon>
    </lineage>
</organism>
<sequence>MGLNLETLIGILVILILLILADGVRRMIRERHGRLRMRIDRRFGKDHGKHQEPDDEDDYPTDLGKPRVRRRDEQPSDLDQPGGFDMGRVDDDEAVDPPMMMDPDDGVDARPDPARISAARRAEQQSLFGADETDHDDTPAPRAREPLTPPPREESLPEPEHHQRPPEPAPRRPEPPRAADVTESAEAGRRSGFSRETPEDAPEPPRAKKSRAPAQESAPLEVIVFHLIARRPDRFDGQAMLRLLLESGLRYGDMHIFHRHRETAGQERLEFSVANAVEPGTFDIDTMEEEQFAGITFFMKLPGPGEPLGALDRMLSVGRRMAEELEGDLKDEQHSVLTPQTMEHLRQRVQEFERRQRVSHGA</sequence>
<evidence type="ECO:0000256" key="2">
    <source>
        <dbReference type="ARBA" id="ARBA00022519"/>
    </source>
</evidence>
<dbReference type="InterPro" id="IPR011919">
    <property type="entry name" value="Cell_div_ZipA"/>
</dbReference>
<proteinExistence type="inferred from homology"/>
<feature type="compositionally biased region" description="Basic and acidic residues" evidence="10">
    <location>
        <begin position="136"/>
        <end position="177"/>
    </location>
</feature>
<evidence type="ECO:0000256" key="10">
    <source>
        <dbReference type="SAM" id="MobiDB-lite"/>
    </source>
</evidence>
<feature type="transmembrane region" description="Helical" evidence="8">
    <location>
        <begin position="6"/>
        <end position="28"/>
    </location>
</feature>
<evidence type="ECO:0000256" key="3">
    <source>
        <dbReference type="ARBA" id="ARBA00022618"/>
    </source>
</evidence>
<feature type="region of interest" description="Disordered" evidence="10">
    <location>
        <begin position="44"/>
        <end position="216"/>
    </location>
</feature>
<dbReference type="Gene3D" id="3.30.1400.10">
    <property type="entry name" value="ZipA, C-terminal FtsZ-binding domain"/>
    <property type="match status" value="1"/>
</dbReference>
<keyword evidence="2 8" id="KW-0997">Cell inner membrane</keyword>
<comment type="similarity">
    <text evidence="8 9">Belongs to the ZipA family.</text>
</comment>
<keyword evidence="4 8" id="KW-0812">Transmembrane</keyword>
<dbReference type="Proteomes" id="UP001108027">
    <property type="component" value="Unassembled WGS sequence"/>
</dbReference>
<dbReference type="Pfam" id="PF04354">
    <property type="entry name" value="ZipA_C"/>
    <property type="match status" value="1"/>
</dbReference>
<keyword evidence="3 8" id="KW-0132">Cell division</keyword>
<keyword evidence="5 8" id="KW-1133">Transmembrane helix</keyword>
<dbReference type="GO" id="GO:0032153">
    <property type="term" value="C:cell division site"/>
    <property type="evidence" value="ECO:0007669"/>
    <property type="project" value="UniProtKB-UniRule"/>
</dbReference>
<protein>
    <recommendedName>
        <fullName evidence="8 9">Cell division protein ZipA</fullName>
    </recommendedName>
</protein>
<evidence type="ECO:0000256" key="1">
    <source>
        <dbReference type="ARBA" id="ARBA00022475"/>
    </source>
</evidence>
<gene>
    <name evidence="8 12" type="primary">zipA</name>
    <name evidence="12" type="ORF">LL252_18800</name>
</gene>
<dbReference type="EMBL" id="JAJGNA010000051">
    <property type="protein sequence ID" value="MCC4310617.1"/>
    <property type="molecule type" value="Genomic_DNA"/>
</dbReference>
<feature type="domain" description="ZipA C-terminal FtsZ-binding" evidence="11">
    <location>
        <begin position="219"/>
        <end position="349"/>
    </location>
</feature>
<dbReference type="NCBIfam" id="TIGR02205">
    <property type="entry name" value="septum_zipA"/>
    <property type="match status" value="1"/>
</dbReference>
<dbReference type="GO" id="GO:0005886">
    <property type="term" value="C:plasma membrane"/>
    <property type="evidence" value="ECO:0007669"/>
    <property type="project" value="UniProtKB-SubCell"/>
</dbReference>
<evidence type="ECO:0000259" key="11">
    <source>
        <dbReference type="SMART" id="SM00771"/>
    </source>
</evidence>
<dbReference type="SMART" id="SM00771">
    <property type="entry name" value="ZipA_C"/>
    <property type="match status" value="1"/>
</dbReference>
<dbReference type="HAMAP" id="MF_00509">
    <property type="entry name" value="ZipA"/>
    <property type="match status" value="1"/>
</dbReference>
<dbReference type="InterPro" id="IPR036765">
    <property type="entry name" value="ZipA_FtsZ-bd_C_sf"/>
</dbReference>
<keyword evidence="7 8" id="KW-0131">Cell cycle</keyword>
<dbReference type="RefSeq" id="WP_228235339.1">
    <property type="nucleotide sequence ID" value="NZ_ARXL01000132.1"/>
</dbReference>
<evidence type="ECO:0000256" key="7">
    <source>
        <dbReference type="ARBA" id="ARBA00023306"/>
    </source>
</evidence>
<dbReference type="GO" id="GO:0000917">
    <property type="term" value="P:division septum assembly"/>
    <property type="evidence" value="ECO:0007669"/>
    <property type="project" value="TreeGrafter"/>
</dbReference>